<dbReference type="EMBL" id="GBRH01233534">
    <property type="protein sequence ID" value="JAD64361.1"/>
    <property type="molecule type" value="Transcribed_RNA"/>
</dbReference>
<organism evidence="1">
    <name type="scientific">Arundo donax</name>
    <name type="common">Giant reed</name>
    <name type="synonym">Donax arundinaceus</name>
    <dbReference type="NCBI Taxonomy" id="35708"/>
    <lineage>
        <taxon>Eukaryota</taxon>
        <taxon>Viridiplantae</taxon>
        <taxon>Streptophyta</taxon>
        <taxon>Embryophyta</taxon>
        <taxon>Tracheophyta</taxon>
        <taxon>Spermatophyta</taxon>
        <taxon>Magnoliopsida</taxon>
        <taxon>Liliopsida</taxon>
        <taxon>Poales</taxon>
        <taxon>Poaceae</taxon>
        <taxon>PACMAD clade</taxon>
        <taxon>Arundinoideae</taxon>
        <taxon>Arundineae</taxon>
        <taxon>Arundo</taxon>
    </lineage>
</organism>
<reference evidence="1" key="2">
    <citation type="journal article" date="2015" name="Data Brief">
        <title>Shoot transcriptome of the giant reed, Arundo donax.</title>
        <authorList>
            <person name="Barrero R.A."/>
            <person name="Guerrero F.D."/>
            <person name="Moolhuijzen P."/>
            <person name="Goolsby J.A."/>
            <person name="Tidwell J."/>
            <person name="Bellgard S.E."/>
            <person name="Bellgard M.I."/>
        </authorList>
    </citation>
    <scope>NUCLEOTIDE SEQUENCE</scope>
    <source>
        <tissue evidence="1">Shoot tissue taken approximately 20 cm above the soil surface</tissue>
    </source>
</reference>
<accession>A0A0A9BLU3</accession>
<sequence>MCVFHLQLEAQYG</sequence>
<evidence type="ECO:0000313" key="1">
    <source>
        <dbReference type="EMBL" id="JAD64361.1"/>
    </source>
</evidence>
<reference evidence="1" key="1">
    <citation type="submission" date="2014-09" db="EMBL/GenBank/DDBJ databases">
        <authorList>
            <person name="Magalhaes I.L.F."/>
            <person name="Oliveira U."/>
            <person name="Santos F.R."/>
            <person name="Vidigal T.H.D.A."/>
            <person name="Brescovit A.D."/>
            <person name="Santos A.J."/>
        </authorList>
    </citation>
    <scope>NUCLEOTIDE SEQUENCE</scope>
    <source>
        <tissue evidence="1">Shoot tissue taken approximately 20 cm above the soil surface</tissue>
    </source>
</reference>
<protein>
    <submittedName>
        <fullName evidence="1">Uncharacterized protein</fullName>
    </submittedName>
</protein>
<name>A0A0A9BLU3_ARUDO</name>
<proteinExistence type="predicted"/>